<dbReference type="Pfam" id="PF00072">
    <property type="entry name" value="Response_reg"/>
    <property type="match status" value="1"/>
</dbReference>
<proteinExistence type="predicted"/>
<dbReference type="SUPFAM" id="SSF52172">
    <property type="entry name" value="CheY-like"/>
    <property type="match status" value="1"/>
</dbReference>
<keyword evidence="1" id="KW-0597">Phosphoprotein</keyword>
<dbReference type="InterPro" id="IPR001789">
    <property type="entry name" value="Sig_transdc_resp-reg_receiver"/>
</dbReference>
<dbReference type="InterPro" id="IPR011006">
    <property type="entry name" value="CheY-like_superfamily"/>
</dbReference>
<feature type="domain" description="Response regulatory" evidence="2">
    <location>
        <begin position="14"/>
        <end position="126"/>
    </location>
</feature>
<name>A0A7Y3S180_9HYPH</name>
<dbReference type="Gene3D" id="3.40.50.2300">
    <property type="match status" value="1"/>
</dbReference>
<comment type="caution">
    <text evidence="3">The sequence shown here is derived from an EMBL/GenBank/DDBJ whole genome shotgun (WGS) entry which is preliminary data.</text>
</comment>
<sequence length="127" mass="13346">MDDPAEIDVEGRRCVLVVEDEVLIAMELTAALIDGGFRVLGPAASVDHALDLVSEERPHAAVLDFNLVGEKVTPVALQLKALGVPFILASAVQASELAAHPVLAGVANMGKPTDLKRLIDALRGFKA</sequence>
<dbReference type="AlphaFoldDB" id="A0A7Y3S180"/>
<evidence type="ECO:0000313" key="4">
    <source>
        <dbReference type="Proteomes" id="UP000519972"/>
    </source>
</evidence>
<evidence type="ECO:0000313" key="3">
    <source>
        <dbReference type="EMBL" id="NNU35145.1"/>
    </source>
</evidence>
<dbReference type="GO" id="GO:0000160">
    <property type="term" value="P:phosphorelay signal transduction system"/>
    <property type="evidence" value="ECO:0007669"/>
    <property type="project" value="InterPro"/>
</dbReference>
<evidence type="ECO:0000256" key="1">
    <source>
        <dbReference type="PROSITE-ProRule" id="PRU00169"/>
    </source>
</evidence>
<feature type="modified residue" description="4-aspartylphosphate" evidence="1">
    <location>
        <position position="64"/>
    </location>
</feature>
<organism evidence="3 4">
    <name type="scientific">Rhizobium sophorae</name>
    <dbReference type="NCBI Taxonomy" id="1535242"/>
    <lineage>
        <taxon>Bacteria</taxon>
        <taxon>Pseudomonadati</taxon>
        <taxon>Pseudomonadota</taxon>
        <taxon>Alphaproteobacteria</taxon>
        <taxon>Hyphomicrobiales</taxon>
        <taxon>Rhizobiaceae</taxon>
        <taxon>Rhizobium/Agrobacterium group</taxon>
        <taxon>Rhizobium</taxon>
    </lineage>
</organism>
<evidence type="ECO:0000259" key="2">
    <source>
        <dbReference type="PROSITE" id="PS50110"/>
    </source>
</evidence>
<reference evidence="3 4" key="1">
    <citation type="submission" date="2020-02" db="EMBL/GenBank/DDBJ databases">
        <authorList>
            <person name="Sun Q."/>
        </authorList>
    </citation>
    <scope>NUCLEOTIDE SEQUENCE [LARGE SCALE GENOMIC DNA]</scope>
    <source>
        <strain evidence="3 4">CCBAU 03386</strain>
    </source>
</reference>
<accession>A0A7Y3S180</accession>
<keyword evidence="4" id="KW-1185">Reference proteome</keyword>
<protein>
    <recommendedName>
        <fullName evidence="2">Response regulatory domain-containing protein</fullName>
    </recommendedName>
</protein>
<dbReference type="SMART" id="SM00448">
    <property type="entry name" value="REC"/>
    <property type="match status" value="1"/>
</dbReference>
<dbReference type="RefSeq" id="WP_171375789.1">
    <property type="nucleotide sequence ID" value="NZ_JABFCN010000002.1"/>
</dbReference>
<dbReference type="EMBL" id="JABFCN010000002">
    <property type="protein sequence ID" value="NNU35145.1"/>
    <property type="molecule type" value="Genomic_DNA"/>
</dbReference>
<dbReference type="Proteomes" id="UP000519972">
    <property type="component" value="Unassembled WGS sequence"/>
</dbReference>
<dbReference type="PROSITE" id="PS50110">
    <property type="entry name" value="RESPONSE_REGULATORY"/>
    <property type="match status" value="1"/>
</dbReference>
<gene>
    <name evidence="3" type="ORF">G9X64_01185</name>
</gene>